<dbReference type="GO" id="GO:0005829">
    <property type="term" value="C:cytosol"/>
    <property type="evidence" value="ECO:0007669"/>
    <property type="project" value="UniProtKB-SubCell"/>
</dbReference>
<dbReference type="GO" id="GO:0033925">
    <property type="term" value="F:mannosyl-glycoprotein endo-beta-N-acetylglucosaminidase activity"/>
    <property type="evidence" value="ECO:0007669"/>
    <property type="project" value="UniProtKB-EC"/>
</dbReference>
<feature type="compositionally biased region" description="Basic and acidic residues" evidence="1">
    <location>
        <begin position="41"/>
        <end position="54"/>
    </location>
</feature>
<dbReference type="RefSeq" id="XP_016939379.2">
    <property type="nucleotide sequence ID" value="XM_017083890.4"/>
</dbReference>
<reference evidence="4" key="1">
    <citation type="submission" date="2025-08" db="UniProtKB">
        <authorList>
            <consortium name="RefSeq"/>
        </authorList>
    </citation>
    <scope>IDENTIFICATION</scope>
</reference>
<dbReference type="PANTHER" id="PTHR13246">
    <property type="entry name" value="ENDO BETA N-ACETYLGLUCOSAMINIDASE"/>
    <property type="match status" value="1"/>
</dbReference>
<dbReference type="Gene3D" id="2.60.120.260">
    <property type="entry name" value="Galactose-binding domain-like"/>
    <property type="match status" value="1"/>
</dbReference>
<dbReference type="InterPro" id="IPR005201">
    <property type="entry name" value="TIM_ENGase"/>
</dbReference>
<dbReference type="Pfam" id="PF03644">
    <property type="entry name" value="Glyco_hydro_85"/>
    <property type="match status" value="1"/>
</dbReference>
<evidence type="ECO:0000313" key="4">
    <source>
        <dbReference type="RefSeq" id="XP_016939379.2"/>
    </source>
</evidence>
<feature type="compositionally biased region" description="Basic and acidic residues" evidence="1">
    <location>
        <begin position="1"/>
        <end position="10"/>
    </location>
</feature>
<evidence type="ECO:0000313" key="3">
    <source>
        <dbReference type="Proteomes" id="UP001652628"/>
    </source>
</evidence>
<protein>
    <submittedName>
        <fullName evidence="4">Cytosolic endo-beta-N-acetylglucosaminidase</fullName>
    </submittedName>
</protein>
<proteinExistence type="predicted"/>
<dbReference type="CDD" id="cd06547">
    <property type="entry name" value="GH85_ENGase"/>
    <property type="match status" value="1"/>
</dbReference>
<dbReference type="Proteomes" id="UP001652628">
    <property type="component" value="Chromosome X"/>
</dbReference>
<dbReference type="Gene3D" id="3.20.20.80">
    <property type="entry name" value="Glycosidases"/>
    <property type="match status" value="1"/>
</dbReference>
<feature type="region of interest" description="Disordered" evidence="1">
    <location>
        <begin position="1"/>
        <end position="54"/>
    </location>
</feature>
<dbReference type="AlphaFoldDB" id="A0AB39ZNB2"/>
<name>A0AB39ZNB2_DROSZ</name>
<dbReference type="PANTHER" id="PTHR13246:SF1">
    <property type="entry name" value="CYTOSOLIC ENDO-BETA-N-ACETYLGLUCOSAMINIDASE"/>
    <property type="match status" value="1"/>
</dbReference>
<accession>A0AB39ZNB2</accession>
<dbReference type="GeneID" id="108016955"/>
<evidence type="ECO:0000259" key="2">
    <source>
        <dbReference type="Pfam" id="PF03644"/>
    </source>
</evidence>
<dbReference type="CTD" id="64772"/>
<dbReference type="InterPro" id="IPR032979">
    <property type="entry name" value="ENGase"/>
</dbReference>
<evidence type="ECO:0000256" key="1">
    <source>
        <dbReference type="SAM" id="MobiDB-lite"/>
    </source>
</evidence>
<gene>
    <name evidence="4" type="primary">ENGase</name>
</gene>
<feature type="domain" description="Cytosolic endo-beta-N-acetylglucosaminidase TIM barrel" evidence="2">
    <location>
        <begin position="149"/>
        <end position="436"/>
    </location>
</feature>
<keyword evidence="3" id="KW-1185">Reference proteome</keyword>
<organism evidence="3 4">
    <name type="scientific">Drosophila suzukii</name>
    <name type="common">Spotted-wing drosophila fruit fly</name>
    <dbReference type="NCBI Taxonomy" id="28584"/>
    <lineage>
        <taxon>Eukaryota</taxon>
        <taxon>Metazoa</taxon>
        <taxon>Ecdysozoa</taxon>
        <taxon>Arthropoda</taxon>
        <taxon>Hexapoda</taxon>
        <taxon>Insecta</taxon>
        <taxon>Pterygota</taxon>
        <taxon>Neoptera</taxon>
        <taxon>Endopterygota</taxon>
        <taxon>Diptera</taxon>
        <taxon>Brachycera</taxon>
        <taxon>Muscomorpha</taxon>
        <taxon>Ephydroidea</taxon>
        <taxon>Drosophilidae</taxon>
        <taxon>Drosophila</taxon>
        <taxon>Sophophora</taxon>
    </lineage>
</organism>
<sequence length="653" mass="74966">MENKEIESEINKTTGVVTEEEEEVEASPHKKKKVEEEEDDKAVVGREKKDEECAREKETAKQQKCQDKNTCSCPQLEAEAIKDNRQLLEFRVRSRDIDWRHYVQPLDTKIRSGAVYLERQADFVGSHRRPVTEDNRRELLVCHDMMGNYLEDRHFHSSEKYDDYRFVHWSAVDYFCYFSHQYVTIPPSGWLNAAHRHGVPVVGTFIVEAPGLLNEVLATEETVSRTVEALTRLCEHFGFEGWLVNVEVTVPQRNMPNLYRFVRELTAATEARVPHGRVFWYDSVLESGELLWQNELNSRNVEFFRRSHGTLINYAWNEGHLERSAEHAKREQSPRHRVFMGLDVFGRSRKGGFQSLETMEHIANNGFSAGIFAPGWSFETLSRFGYNIKNPRGDEQVNSAFLARNEAWWARIWPTLATHPYSSLPFFTDFCVGSGRASYERGFRIAGEDMPFLNLSRQSLQPSVPLDKNAVHHFDEAFSGGCSLLVTNYERAFRLFVTDFELTRGVLLLGYAYKINGDDVATNFDLLVRVTALNRNDAELYLFCGKYGGSIVAPQRCYLSPSPTDGVLPRVHAKLPQDTRLLASGWQVRYYLVKFDGPVRVQDIGVKCQRPAESKTEAQLGAVFVEALPLEALTDTRTDIPVYGRNMWDEQRT</sequence>